<accession>A0A1F7USH2</accession>
<keyword evidence="1" id="KW-0472">Membrane</keyword>
<keyword evidence="1" id="KW-1133">Transmembrane helix</keyword>
<feature type="transmembrane region" description="Helical" evidence="1">
    <location>
        <begin position="155"/>
        <end position="175"/>
    </location>
</feature>
<feature type="transmembrane region" description="Helical" evidence="1">
    <location>
        <begin position="114"/>
        <end position="135"/>
    </location>
</feature>
<evidence type="ECO:0000313" key="2">
    <source>
        <dbReference type="EMBL" id="OGL81253.1"/>
    </source>
</evidence>
<reference evidence="2 3" key="1">
    <citation type="journal article" date="2016" name="Nat. Commun.">
        <title>Thousands of microbial genomes shed light on interconnected biogeochemical processes in an aquifer system.</title>
        <authorList>
            <person name="Anantharaman K."/>
            <person name="Brown C.T."/>
            <person name="Hug L.A."/>
            <person name="Sharon I."/>
            <person name="Castelle C.J."/>
            <person name="Probst A.J."/>
            <person name="Thomas B.C."/>
            <person name="Singh A."/>
            <person name="Wilkins M.J."/>
            <person name="Karaoz U."/>
            <person name="Brodie E.L."/>
            <person name="Williams K.H."/>
            <person name="Hubbard S.S."/>
            <person name="Banfield J.F."/>
        </authorList>
    </citation>
    <scope>NUCLEOTIDE SEQUENCE [LARGE SCALE GENOMIC DNA]</scope>
</reference>
<protein>
    <submittedName>
        <fullName evidence="2">Uncharacterized protein</fullName>
    </submittedName>
</protein>
<organism evidence="2 3">
    <name type="scientific">Candidatus Uhrbacteria bacterium RIFCSPLOWO2_01_FULL_47_25</name>
    <dbReference type="NCBI Taxonomy" id="1802402"/>
    <lineage>
        <taxon>Bacteria</taxon>
        <taxon>Candidatus Uhriibacteriota</taxon>
    </lineage>
</organism>
<dbReference type="AlphaFoldDB" id="A0A1F7USH2"/>
<feature type="transmembrane region" description="Helical" evidence="1">
    <location>
        <begin position="20"/>
        <end position="41"/>
    </location>
</feature>
<gene>
    <name evidence="2" type="ORF">A2936_03080</name>
</gene>
<dbReference type="InterPro" id="IPR043993">
    <property type="entry name" value="T4SS_pilin"/>
</dbReference>
<proteinExistence type="predicted"/>
<keyword evidence="1" id="KW-0812">Transmembrane</keyword>
<sequence length="185" mass="19409">MVYYKGDINNNFMDKNTSSFTLYTSLIFIVLLSLAPTLVIAETGGTCECGGDKYSVVDKAACDDQASALGISCAFTPFDSGSTGGSGNTGSRGGTTVIENPLGQDDPRIIIGNIIRVVLGIVGSLALIIFIYGGLMWMTSSGNAERIKKGRDTLVWAAIGLMVIFGSYTVVNFVIQSITKPPTGG</sequence>
<evidence type="ECO:0000256" key="1">
    <source>
        <dbReference type="SAM" id="Phobius"/>
    </source>
</evidence>
<dbReference type="Pfam" id="PF18895">
    <property type="entry name" value="T4SS_pilin"/>
    <property type="match status" value="1"/>
</dbReference>
<dbReference type="EMBL" id="MGEK01000032">
    <property type="protein sequence ID" value="OGL81253.1"/>
    <property type="molecule type" value="Genomic_DNA"/>
</dbReference>
<name>A0A1F7USH2_9BACT</name>
<evidence type="ECO:0000313" key="3">
    <source>
        <dbReference type="Proteomes" id="UP000176846"/>
    </source>
</evidence>
<comment type="caution">
    <text evidence="2">The sequence shown here is derived from an EMBL/GenBank/DDBJ whole genome shotgun (WGS) entry which is preliminary data.</text>
</comment>
<dbReference type="Proteomes" id="UP000176846">
    <property type="component" value="Unassembled WGS sequence"/>
</dbReference>